<sequence>MADLAISTVLFEHHRQAFGIAETKPRITWRFEGTVSNWEQNAYDIEVARSGPKVDKTSLFSFNSSSSLYVPWPDDELAESEAASVRVRAHGNGGLSTPWSDWANVETGLLSENSWVGAVPITADVFEQSNNTAKRPIYFRRDFQVPRKAIASARLYITGLGIYEAEINGKRVGDFVLAPGWQSYNHRHVYDSYDVTTLVKTGENAIGVVVGEGWFLGRLGPESVRNGYGDSVGLLSKLVVTLKNGRKVVVGTDGDWRASTGPIISGEIYDGETYDARLAKQLHGWSTAAFSAKGKSWVKVRTLPPLKGKLTPPDQPGIRRIEEREAERILKSPSGKIIIDFGQNLVGWLWVHVDGPANTNITFRHAEVLVNGELALKPLRTAKATDTIILSGNGPITWEPKFTFHGFRYAQVDGWPENRPLKGSIKAVVIHTDLEQTGWFECSNQALNQLHSNVRWSMKGPTNQPIATAVWGDVAVGNPWNIYKSFGDKGLLQEHLPQGLGWLDKGIYRNEGGLWNHQTYQYGDWLDPKSPPDDPGQATTHKFLVADAYLVRMTEVMSEITASLGETALSKKYASQYTSLKAQFQKAWVNREGALANRTQTAYSLAISFGLLKDGAMRKSAAKTLHDIVAANEYLIGTGFAGTPALSDALRSINATEDFYRILLQKKVPSWLYQVDMGATTIWERWDSMLSDGQLNPGEMTSFNHYAYGSVAQFLHETVGGIAPDKDSPGYKTVVVAPIPGGGITSAITKHLGPYGMIESRWSVKKGKGFHLQVKVPPNSRAMVKMPGSKHVMKVGSGVHSFINSKY</sequence>
<dbReference type="Gene3D" id="2.60.40.10">
    <property type="entry name" value="Immunoglobulins"/>
    <property type="match status" value="1"/>
</dbReference>
<dbReference type="InterPro" id="IPR013783">
    <property type="entry name" value="Ig-like_fold"/>
</dbReference>
<evidence type="ECO:0000259" key="7">
    <source>
        <dbReference type="Pfam" id="PF17390"/>
    </source>
</evidence>
<protein>
    <recommendedName>
        <fullName evidence="2">alpha-L-rhamnosidase</fullName>
        <ecNumber evidence="2">3.2.1.40</ecNumber>
    </recommendedName>
</protein>
<dbReference type="InterPro" id="IPR008928">
    <property type="entry name" value="6-hairpin_glycosidase_sf"/>
</dbReference>
<dbReference type="PANTHER" id="PTHR33307">
    <property type="entry name" value="ALPHA-RHAMNOSIDASE (EUROFUNG)"/>
    <property type="match status" value="1"/>
</dbReference>
<keyword evidence="3" id="KW-0378">Hydrolase</keyword>
<feature type="domain" description="Alpha-L-rhamnosidase concanavalin-like" evidence="4">
    <location>
        <begin position="331"/>
        <end position="431"/>
    </location>
</feature>
<dbReference type="InterPro" id="IPR013737">
    <property type="entry name" value="Bac_rhamnosid_N"/>
</dbReference>
<feature type="domain" description="Alpha-L-rhamnosidase six-hairpin glycosidase" evidence="6">
    <location>
        <begin position="467"/>
        <end position="719"/>
    </location>
</feature>
<dbReference type="Proteomes" id="UP001152024">
    <property type="component" value="Unassembled WGS sequence"/>
</dbReference>
<dbReference type="EC" id="3.2.1.40" evidence="2"/>
<comment type="catalytic activity">
    <reaction evidence="1">
        <text>Hydrolysis of terminal non-reducing alpha-L-rhamnose residues in alpha-L-rhamnosides.</text>
        <dbReference type="EC" id="3.2.1.40"/>
    </reaction>
</comment>
<dbReference type="Pfam" id="PF08531">
    <property type="entry name" value="Bac_rhamnosid_N"/>
    <property type="match status" value="1"/>
</dbReference>
<dbReference type="InterPro" id="IPR016007">
    <property type="entry name" value="Alpha_rhamnosid"/>
</dbReference>
<evidence type="ECO:0000313" key="8">
    <source>
        <dbReference type="EMBL" id="KAJ4113862.1"/>
    </source>
</evidence>
<dbReference type="InterPro" id="IPR035396">
    <property type="entry name" value="Bac_rhamnosid6H"/>
</dbReference>
<dbReference type="SUPFAM" id="SSF48208">
    <property type="entry name" value="Six-hairpin glycosidases"/>
    <property type="match status" value="1"/>
</dbReference>
<dbReference type="Pfam" id="PF25788">
    <property type="entry name" value="Ig_Rha78A_N"/>
    <property type="match status" value="1"/>
</dbReference>
<proteinExistence type="predicted"/>
<dbReference type="EMBL" id="JAOQBH010000029">
    <property type="protein sequence ID" value="KAJ4113862.1"/>
    <property type="molecule type" value="Genomic_DNA"/>
</dbReference>
<evidence type="ECO:0000259" key="4">
    <source>
        <dbReference type="Pfam" id="PF05592"/>
    </source>
</evidence>
<dbReference type="Gene3D" id="2.60.120.260">
    <property type="entry name" value="Galactose-binding domain-like"/>
    <property type="match status" value="2"/>
</dbReference>
<dbReference type="InterPro" id="IPR012341">
    <property type="entry name" value="6hp_glycosidase-like_sf"/>
</dbReference>
<feature type="domain" description="Alpha-L-rhamnosidase C-terminal" evidence="7">
    <location>
        <begin position="721"/>
        <end position="798"/>
    </location>
</feature>
<keyword evidence="9" id="KW-1185">Reference proteome</keyword>
<gene>
    <name evidence="8" type="ORF">NW768_011392</name>
</gene>
<dbReference type="InterPro" id="IPR008902">
    <property type="entry name" value="Rhamnosid_concanavalin"/>
</dbReference>
<dbReference type="Pfam" id="PF17390">
    <property type="entry name" value="Bac_rhamnosid_C"/>
    <property type="match status" value="1"/>
</dbReference>
<organism evidence="8 9">
    <name type="scientific">Fusarium equiseti</name>
    <name type="common">Fusarium scirpi</name>
    <dbReference type="NCBI Taxonomy" id="61235"/>
    <lineage>
        <taxon>Eukaryota</taxon>
        <taxon>Fungi</taxon>
        <taxon>Dikarya</taxon>
        <taxon>Ascomycota</taxon>
        <taxon>Pezizomycotina</taxon>
        <taxon>Sordariomycetes</taxon>
        <taxon>Hypocreomycetidae</taxon>
        <taxon>Hypocreales</taxon>
        <taxon>Nectriaceae</taxon>
        <taxon>Fusarium</taxon>
        <taxon>Fusarium incarnatum-equiseti species complex</taxon>
    </lineage>
</organism>
<dbReference type="InterPro" id="IPR035398">
    <property type="entry name" value="Bac_rhamnosid_C"/>
</dbReference>
<evidence type="ECO:0000313" key="9">
    <source>
        <dbReference type="Proteomes" id="UP001152024"/>
    </source>
</evidence>
<dbReference type="Gene3D" id="1.50.10.10">
    <property type="match status" value="1"/>
</dbReference>
<evidence type="ECO:0000256" key="2">
    <source>
        <dbReference type="ARBA" id="ARBA00012652"/>
    </source>
</evidence>
<dbReference type="Pfam" id="PF17389">
    <property type="entry name" value="Bac_rhamnosid6H"/>
    <property type="match status" value="1"/>
</dbReference>
<dbReference type="Pfam" id="PF05592">
    <property type="entry name" value="Bac_rhamnosid"/>
    <property type="match status" value="1"/>
</dbReference>
<evidence type="ECO:0000259" key="5">
    <source>
        <dbReference type="Pfam" id="PF08531"/>
    </source>
</evidence>
<dbReference type="PIRSF" id="PIRSF010631">
    <property type="entry name" value="A-rhamnsds"/>
    <property type="match status" value="1"/>
</dbReference>
<comment type="caution">
    <text evidence="8">The sequence shown here is derived from an EMBL/GenBank/DDBJ whole genome shotgun (WGS) entry which is preliminary data.</text>
</comment>
<reference evidence="8" key="1">
    <citation type="submission" date="2022-09" db="EMBL/GenBank/DDBJ databases">
        <title>Fusarium specimens isolated from Avocado Roots.</title>
        <authorList>
            <person name="Stajich J."/>
            <person name="Roper C."/>
            <person name="Heimlech-Rivalta G."/>
        </authorList>
    </citation>
    <scope>NUCLEOTIDE SEQUENCE</scope>
    <source>
        <strain evidence="8">CF00095</strain>
    </source>
</reference>
<feature type="domain" description="Bacterial alpha-L-rhamnosidase N-terminal" evidence="5">
    <location>
        <begin position="148"/>
        <end position="321"/>
    </location>
</feature>
<name>A0ABQ8QXE1_FUSEQ</name>
<dbReference type="Gene3D" id="2.60.420.10">
    <property type="entry name" value="Maltose phosphorylase, domain 3"/>
    <property type="match status" value="1"/>
</dbReference>
<dbReference type="PANTHER" id="PTHR33307:SF6">
    <property type="entry name" value="ALPHA-RHAMNOSIDASE (EUROFUNG)-RELATED"/>
    <property type="match status" value="1"/>
</dbReference>
<accession>A0ABQ8QXE1</accession>
<evidence type="ECO:0000259" key="6">
    <source>
        <dbReference type="Pfam" id="PF17389"/>
    </source>
</evidence>
<evidence type="ECO:0000256" key="3">
    <source>
        <dbReference type="ARBA" id="ARBA00022801"/>
    </source>
</evidence>
<evidence type="ECO:0000256" key="1">
    <source>
        <dbReference type="ARBA" id="ARBA00001445"/>
    </source>
</evidence>